<gene>
    <name evidence="2" type="ORF">RYJ27_06715</name>
</gene>
<keyword evidence="1" id="KW-0472">Membrane</keyword>
<dbReference type="AlphaFoldDB" id="A0AAU0MK82"/>
<feature type="transmembrane region" description="Helical" evidence="1">
    <location>
        <begin position="134"/>
        <end position="154"/>
    </location>
</feature>
<dbReference type="RefSeq" id="WP_330171935.1">
    <property type="nucleotide sequence ID" value="NZ_CP137080.1"/>
</dbReference>
<keyword evidence="1" id="KW-1133">Transmembrane helix</keyword>
<dbReference type="Pfam" id="PF03729">
    <property type="entry name" value="DUF308"/>
    <property type="match status" value="2"/>
</dbReference>
<protein>
    <submittedName>
        <fullName evidence="2">DUF308 domain-containing protein</fullName>
    </submittedName>
</protein>
<feature type="transmembrane region" description="Helical" evidence="1">
    <location>
        <begin position="160"/>
        <end position="179"/>
    </location>
</feature>
<evidence type="ECO:0000313" key="3">
    <source>
        <dbReference type="Proteomes" id="UP001329313"/>
    </source>
</evidence>
<keyword evidence="1" id="KW-0812">Transmembrane</keyword>
<dbReference type="Proteomes" id="UP001329313">
    <property type="component" value="Chromosome"/>
</dbReference>
<organism evidence="2 3">
    <name type="scientific">Microbacterium limosum</name>
    <dbReference type="NCBI Taxonomy" id="3079935"/>
    <lineage>
        <taxon>Bacteria</taxon>
        <taxon>Bacillati</taxon>
        <taxon>Actinomycetota</taxon>
        <taxon>Actinomycetes</taxon>
        <taxon>Micrococcales</taxon>
        <taxon>Microbacteriaceae</taxon>
        <taxon>Microbacterium</taxon>
    </lineage>
</organism>
<feature type="transmembrane region" description="Helical" evidence="1">
    <location>
        <begin position="18"/>
        <end position="36"/>
    </location>
</feature>
<dbReference type="InterPro" id="IPR052712">
    <property type="entry name" value="Acid_resist_chaperone_HdeD"/>
</dbReference>
<reference evidence="2 3" key="1">
    <citation type="submission" date="2023-10" db="EMBL/GenBank/DDBJ databases">
        <title>Y20.</title>
        <authorList>
            <person name="Zhang G."/>
            <person name="Ding Y."/>
        </authorList>
    </citation>
    <scope>NUCLEOTIDE SEQUENCE [LARGE SCALE GENOMIC DNA]</scope>
    <source>
        <strain evidence="2 3">Y20</strain>
    </source>
</reference>
<evidence type="ECO:0000313" key="2">
    <source>
        <dbReference type="EMBL" id="WOQ70868.1"/>
    </source>
</evidence>
<proteinExistence type="predicted"/>
<sequence>MSTDIPVEKAAVNGIRTAFGLGGVIALIVGILILVWPGRTAMVVAAIIAVYAIVGGLVYAGLGIFSKAMGGWSRIGHIVLGILFVVAGIIALSNLGATTAWLAVFLGVLVGIMWIVEGVVALTTLSGAASKGLTIFFAVLSIIAGIILIFAPLWGAVVLWWILGISLVALGIVQIVRAFTFKSL</sequence>
<dbReference type="EMBL" id="CP137080">
    <property type="protein sequence ID" value="WOQ70868.1"/>
    <property type="molecule type" value="Genomic_DNA"/>
</dbReference>
<accession>A0AAU0MK82</accession>
<name>A0AAU0MK82_9MICO</name>
<feature type="transmembrane region" description="Helical" evidence="1">
    <location>
        <begin position="101"/>
        <end position="122"/>
    </location>
</feature>
<dbReference type="PANTHER" id="PTHR34989:SF1">
    <property type="entry name" value="PROTEIN HDED"/>
    <property type="match status" value="1"/>
</dbReference>
<feature type="transmembrane region" description="Helical" evidence="1">
    <location>
        <begin position="77"/>
        <end position="95"/>
    </location>
</feature>
<keyword evidence="3" id="KW-1185">Reference proteome</keyword>
<feature type="transmembrane region" description="Helical" evidence="1">
    <location>
        <begin position="42"/>
        <end position="65"/>
    </location>
</feature>
<dbReference type="KEGG" id="mliy:RYJ27_06715"/>
<dbReference type="PANTHER" id="PTHR34989">
    <property type="entry name" value="PROTEIN HDED"/>
    <property type="match status" value="1"/>
</dbReference>
<dbReference type="GO" id="GO:0005886">
    <property type="term" value="C:plasma membrane"/>
    <property type="evidence" value="ECO:0007669"/>
    <property type="project" value="TreeGrafter"/>
</dbReference>
<evidence type="ECO:0000256" key="1">
    <source>
        <dbReference type="SAM" id="Phobius"/>
    </source>
</evidence>
<dbReference type="InterPro" id="IPR005325">
    <property type="entry name" value="DUF308_memb"/>
</dbReference>